<feature type="non-terminal residue" evidence="2">
    <location>
        <position position="1"/>
    </location>
</feature>
<dbReference type="EMBL" id="JAGKQH010000010">
    <property type="protein sequence ID" value="KAG6590349.1"/>
    <property type="molecule type" value="Genomic_DNA"/>
</dbReference>
<dbReference type="Proteomes" id="UP000685013">
    <property type="component" value="Chromosome 12"/>
</dbReference>
<evidence type="ECO:0000313" key="3">
    <source>
        <dbReference type="EMBL" id="KAG6590349.1"/>
    </source>
</evidence>
<dbReference type="InterPro" id="IPR002156">
    <property type="entry name" value="RNaseH_domain"/>
</dbReference>
<evidence type="ECO:0000259" key="1">
    <source>
        <dbReference type="Pfam" id="PF13456"/>
    </source>
</evidence>
<dbReference type="PANTHER" id="PTHR47723">
    <property type="entry name" value="OS05G0353850 PROTEIN"/>
    <property type="match status" value="1"/>
</dbReference>
<dbReference type="EMBL" id="JAGKQH010000012">
    <property type="protein sequence ID" value="KAG6585988.1"/>
    <property type="molecule type" value="Genomic_DNA"/>
</dbReference>
<dbReference type="InterPro" id="IPR053151">
    <property type="entry name" value="RNase_H-like"/>
</dbReference>
<sequence length="216" mass="24186">MELLPAHFWTDRWLDVPIVDMLDNLPQYLDLTTKIQEFLNQVCGIRQSLRSMCPLTFLQKFLGTLCLLETYILGDLDFKGVSERAYESKDGYWKTLFVVTCWLGQEGAGGLIRAADGKWLMGFQACLGFCSNNVAEMQALRLGFLLAWGLGFRDVQSSVDSKVVVDLIADADTRFHPHGNLIEDVRAIMRRMKGSPFPTGGNTLLMADAQVPSQEA</sequence>
<feature type="domain" description="RNase H type-1" evidence="1">
    <location>
        <begin position="104"/>
        <end position="192"/>
    </location>
</feature>
<dbReference type="PANTHER" id="PTHR47723:SF19">
    <property type="entry name" value="POLYNUCLEOTIDYL TRANSFERASE, RIBONUCLEASE H-LIKE SUPERFAMILY PROTEIN"/>
    <property type="match status" value="1"/>
</dbReference>
<gene>
    <name evidence="3" type="ORF">SDJN03_15772</name>
    <name evidence="2" type="ORF">SDJN03_18721</name>
</gene>
<protein>
    <recommendedName>
        <fullName evidence="1">RNase H type-1 domain-containing protein</fullName>
    </recommendedName>
</protein>
<evidence type="ECO:0000313" key="4">
    <source>
        <dbReference type="Proteomes" id="UP000685013"/>
    </source>
</evidence>
<dbReference type="InterPro" id="IPR044730">
    <property type="entry name" value="RNase_H-like_dom_plant"/>
</dbReference>
<dbReference type="CDD" id="cd06222">
    <property type="entry name" value="RNase_H_like"/>
    <property type="match status" value="1"/>
</dbReference>
<dbReference type="Pfam" id="PF13456">
    <property type="entry name" value="RVT_3"/>
    <property type="match status" value="1"/>
</dbReference>
<dbReference type="GO" id="GO:0004523">
    <property type="term" value="F:RNA-DNA hybrid ribonuclease activity"/>
    <property type="evidence" value="ECO:0007669"/>
    <property type="project" value="InterPro"/>
</dbReference>
<proteinExistence type="predicted"/>
<dbReference type="GO" id="GO:0003676">
    <property type="term" value="F:nucleic acid binding"/>
    <property type="evidence" value="ECO:0007669"/>
    <property type="project" value="InterPro"/>
</dbReference>
<comment type="caution">
    <text evidence="2">The sequence shown here is derived from an EMBL/GenBank/DDBJ whole genome shotgun (WGS) entry which is preliminary data.</text>
</comment>
<dbReference type="AlphaFoldDB" id="A0AAV6MUB9"/>
<keyword evidence="4" id="KW-1185">Reference proteome</keyword>
<name>A0AAV6MUB9_9ROSI</name>
<organism evidence="2 4">
    <name type="scientific">Cucurbita argyrosperma subsp. sororia</name>
    <dbReference type="NCBI Taxonomy" id="37648"/>
    <lineage>
        <taxon>Eukaryota</taxon>
        <taxon>Viridiplantae</taxon>
        <taxon>Streptophyta</taxon>
        <taxon>Embryophyta</taxon>
        <taxon>Tracheophyta</taxon>
        <taxon>Spermatophyta</taxon>
        <taxon>Magnoliopsida</taxon>
        <taxon>eudicotyledons</taxon>
        <taxon>Gunneridae</taxon>
        <taxon>Pentapetalae</taxon>
        <taxon>rosids</taxon>
        <taxon>fabids</taxon>
        <taxon>Cucurbitales</taxon>
        <taxon>Cucurbitaceae</taxon>
        <taxon>Cucurbiteae</taxon>
        <taxon>Cucurbita</taxon>
    </lineage>
</organism>
<dbReference type="Proteomes" id="UP000685013">
    <property type="component" value="Chromosome 10"/>
</dbReference>
<accession>A0AAV6MUB9</accession>
<evidence type="ECO:0000313" key="2">
    <source>
        <dbReference type="EMBL" id="KAG6585988.1"/>
    </source>
</evidence>
<reference evidence="2" key="2">
    <citation type="submission" date="2021-03" db="EMBL/GenBank/DDBJ databases">
        <authorList>
            <person name="Barrera-Redondo J."/>
        </authorList>
    </citation>
    <scope>NUCLEOTIDE SEQUENCE</scope>
    <source>
        <strain evidence="2">JBR-2021</strain>
        <tissue evidence="2">Leaves</tissue>
    </source>
</reference>
<reference evidence="2 4" key="1">
    <citation type="journal article" date="2021" name="Hortic Res">
        <title>The domestication of Cucurbita argyrosperma as revealed by the genome of its wild relative.</title>
        <authorList>
            <person name="Barrera-Redondo J."/>
            <person name="Sanchez-de la Vega G."/>
            <person name="Aguirre-Liguori J.A."/>
            <person name="Castellanos-Morales G."/>
            <person name="Gutierrez-Guerrero Y.T."/>
            <person name="Aguirre-Dugua X."/>
            <person name="Aguirre-Planter E."/>
            <person name="Tenaillon M.I."/>
            <person name="Lira-Saade R."/>
            <person name="Eguiarte L.E."/>
        </authorList>
    </citation>
    <scope>NUCLEOTIDE SEQUENCE [LARGE SCALE GENOMIC DNA]</scope>
    <source>
        <strain evidence="2">JBR-2021</strain>
    </source>
</reference>